<dbReference type="GO" id="GO:0046872">
    <property type="term" value="F:metal ion binding"/>
    <property type="evidence" value="ECO:0007669"/>
    <property type="project" value="UniProtKB-KW"/>
</dbReference>
<dbReference type="GO" id="GO:0005829">
    <property type="term" value="C:cytosol"/>
    <property type="evidence" value="ECO:0007669"/>
    <property type="project" value="TreeGrafter"/>
</dbReference>
<proteinExistence type="predicted"/>
<dbReference type="RefSeq" id="WP_223247896.1">
    <property type="nucleotide sequence ID" value="NZ_BGOW01000044.1"/>
</dbReference>
<dbReference type="InterPro" id="IPR054699">
    <property type="entry name" value="rSAM_CUAEP"/>
</dbReference>
<dbReference type="SFLD" id="SFLDG01082">
    <property type="entry name" value="B12-binding_domain_containing"/>
    <property type="match status" value="1"/>
</dbReference>
<dbReference type="CDD" id="cd01335">
    <property type="entry name" value="Radical_SAM"/>
    <property type="match status" value="1"/>
</dbReference>
<dbReference type="Pfam" id="PF04055">
    <property type="entry name" value="Radical_SAM"/>
    <property type="match status" value="1"/>
</dbReference>
<sequence length="478" mass="52345">MNDYFAVDWGETGTATAAFKVVLINPYELGRQSFNLTAPAALLKAAGCEVACLDLTLQKLEPDTLRDAGLVAIHLGMHTATRIAIAALPKIRELAPSAHLAMYGLYAPMNADLLRGLGVHTLLGGESEPDLVALAERLRDGDISAQNTPMVQLAQVKFLPPDRSGLPKLTRYAHLNLPDGGKKIVGFTETTRGCKHLCRHCPVVPVYQGKFRTVQVDVVLADIEQQVVAGAQHISFGDPDFFNGPTHALRVLEAMHQRFPNLSFDATIKIQHLLDHAGLLPQLRGYGCLFITSAVESVDDAVLEYLDKNHTRAGFERALGLCRANGIFLAPTFVPFNPWTTLTGYIDLLGELLRLKLVQAVPPVQLAIRLLVPQGSYLLQLPGFIEQIEAFDPALLGYPWHHADPRVDALQQQIMSTAMQMENAPRSEVFRAIWQLAHDAAGLPAPTLEHADFGAAIAHLSEPWYCCAEPTDQQLQSF</sequence>
<reference evidence="7 8" key="1">
    <citation type="journal article" date="2019" name="Front. Microbiol.">
        <title>Genomes of Neutrophilic Sulfur-Oxidizing Chemolithoautotrophs Representing 9 Proteobacterial Species From 8 Genera.</title>
        <authorList>
            <person name="Watanabe T."/>
            <person name="Kojima H."/>
            <person name="Umezawa K."/>
            <person name="Hori C."/>
            <person name="Takasuka T.E."/>
            <person name="Kato Y."/>
            <person name="Fukui M."/>
        </authorList>
    </citation>
    <scope>NUCLEOTIDE SEQUENCE [LARGE SCALE GENOMIC DNA]</scope>
    <source>
        <strain evidence="7 8">TTN</strain>
    </source>
</reference>
<comment type="caution">
    <text evidence="7">The sequence shown here is derived from an EMBL/GenBank/DDBJ whole genome shotgun (WGS) entry which is preliminary data.</text>
</comment>
<dbReference type="Gene3D" id="3.80.30.20">
    <property type="entry name" value="tm_1862 like domain"/>
    <property type="match status" value="1"/>
</dbReference>
<keyword evidence="2" id="KW-0949">S-adenosyl-L-methionine</keyword>
<evidence type="ECO:0000313" key="7">
    <source>
        <dbReference type="EMBL" id="GBL47453.1"/>
    </source>
</evidence>
<evidence type="ECO:0000256" key="5">
    <source>
        <dbReference type="ARBA" id="ARBA00023014"/>
    </source>
</evidence>
<comment type="cofactor">
    <cofactor evidence="1">
        <name>[4Fe-4S] cluster</name>
        <dbReference type="ChEBI" id="CHEBI:49883"/>
    </cofactor>
</comment>
<keyword evidence="3" id="KW-0479">Metal-binding</keyword>
<evidence type="ECO:0000256" key="2">
    <source>
        <dbReference type="ARBA" id="ARBA00022691"/>
    </source>
</evidence>
<name>A0A401JHP2_9PROT</name>
<protein>
    <submittedName>
        <fullName evidence="7">tRNA-t(6)A37 methylthiotransferase</fullName>
    </submittedName>
</protein>
<dbReference type="PANTHER" id="PTHR43409:SF7">
    <property type="entry name" value="BLL1977 PROTEIN"/>
    <property type="match status" value="1"/>
</dbReference>
<keyword evidence="4" id="KW-0408">Iron</keyword>
<organism evidence="7 8">
    <name type="scientific">Sulfuriferula multivorans</name>
    <dbReference type="NCBI Taxonomy" id="1559896"/>
    <lineage>
        <taxon>Bacteria</taxon>
        <taxon>Pseudomonadati</taxon>
        <taxon>Pseudomonadota</taxon>
        <taxon>Betaproteobacteria</taxon>
        <taxon>Nitrosomonadales</taxon>
        <taxon>Sulfuricellaceae</taxon>
        <taxon>Sulfuriferula</taxon>
    </lineage>
</organism>
<evidence type="ECO:0000256" key="4">
    <source>
        <dbReference type="ARBA" id="ARBA00023004"/>
    </source>
</evidence>
<accession>A0A401JHP2</accession>
<keyword evidence="8" id="KW-1185">Reference proteome</keyword>
<dbReference type="Proteomes" id="UP000286806">
    <property type="component" value="Unassembled WGS sequence"/>
</dbReference>
<gene>
    <name evidence="7" type="ORF">SFMTTN_3293</name>
</gene>
<evidence type="ECO:0000313" key="8">
    <source>
        <dbReference type="Proteomes" id="UP000286806"/>
    </source>
</evidence>
<dbReference type="GO" id="GO:0016740">
    <property type="term" value="F:transferase activity"/>
    <property type="evidence" value="ECO:0007669"/>
    <property type="project" value="UniProtKB-KW"/>
</dbReference>
<keyword evidence="5" id="KW-0411">Iron-sulfur</keyword>
<dbReference type="SMART" id="SM00729">
    <property type="entry name" value="Elp3"/>
    <property type="match status" value="1"/>
</dbReference>
<dbReference type="SFLD" id="SFLDS00029">
    <property type="entry name" value="Radical_SAM"/>
    <property type="match status" value="1"/>
</dbReference>
<dbReference type="SUPFAM" id="SSF102114">
    <property type="entry name" value="Radical SAM enzymes"/>
    <property type="match status" value="1"/>
</dbReference>
<dbReference type="PANTHER" id="PTHR43409">
    <property type="entry name" value="ANAEROBIC MAGNESIUM-PROTOPORPHYRIN IX MONOMETHYL ESTER CYCLASE-RELATED"/>
    <property type="match status" value="1"/>
</dbReference>
<dbReference type="AlphaFoldDB" id="A0A401JHP2"/>
<dbReference type="InterPro" id="IPR051198">
    <property type="entry name" value="BchE-like"/>
</dbReference>
<evidence type="ECO:0000259" key="6">
    <source>
        <dbReference type="SMART" id="SM00729"/>
    </source>
</evidence>
<dbReference type="InterPro" id="IPR058240">
    <property type="entry name" value="rSAM_sf"/>
</dbReference>
<dbReference type="GO" id="GO:0051536">
    <property type="term" value="F:iron-sulfur cluster binding"/>
    <property type="evidence" value="ECO:0007669"/>
    <property type="project" value="UniProtKB-KW"/>
</dbReference>
<evidence type="ECO:0000256" key="1">
    <source>
        <dbReference type="ARBA" id="ARBA00001966"/>
    </source>
</evidence>
<evidence type="ECO:0000256" key="3">
    <source>
        <dbReference type="ARBA" id="ARBA00022723"/>
    </source>
</evidence>
<dbReference type="InterPro" id="IPR023404">
    <property type="entry name" value="rSAM_horseshoe"/>
</dbReference>
<dbReference type="EMBL" id="BGOW01000044">
    <property type="protein sequence ID" value="GBL47453.1"/>
    <property type="molecule type" value="Genomic_DNA"/>
</dbReference>
<feature type="domain" description="Elp3/MiaA/NifB-like radical SAM core" evidence="6">
    <location>
        <begin position="184"/>
        <end position="396"/>
    </location>
</feature>
<dbReference type="NCBIfam" id="NF040546">
    <property type="entry name" value="rSAM_CUAEP"/>
    <property type="match status" value="1"/>
</dbReference>
<keyword evidence="7" id="KW-0808">Transferase</keyword>
<dbReference type="InterPro" id="IPR007197">
    <property type="entry name" value="rSAM"/>
</dbReference>
<dbReference type="InterPro" id="IPR006638">
    <property type="entry name" value="Elp3/MiaA/NifB-like_rSAM"/>
</dbReference>